<keyword evidence="4" id="KW-1185">Reference proteome</keyword>
<evidence type="ECO:0000256" key="1">
    <source>
        <dbReference type="SAM" id="Coils"/>
    </source>
</evidence>
<sequence length="700" mass="79511">MAPGQKIWPPRNSQPSNCPQTQHVSTSNSKKVRGKNKSKGLELLIKKAGHPLNLNISVERRPIGENHELLSREIGIVTRYHAPIKRIGWNNFSEADKEPLYELLKMKFNLDLSEPHVKGCLELLFSSSYKTFRHRCYTHYLKSGGGDSARNSPYEPLRDRPGDWTWLCDHFETEEFQKKSVIGKANRMKLSYVHKKGTKPFVGLQHELSCDQISLYKECYCSDKGWAPRDARQNYMQHENEQEGAIQLTEQQICEKVLGKAYGYIRGRGHGPKPNRRASSASANTYQQMEEELASTKQTVAVQQNQLAVQQNQLESQQKQLDWLRSVVSKLAGTPQRNIPGYYIILTILIMVVQDPVWQQEDIEEAFALAEHEQANAEQAHVLAEQHNPVVEQQDDALAKQNNNPVVEQQGDALAEQNNNPVVEQQEQNNNPVVEQQDDDQARLSLETLIGENRWEEALRRLERMVRDGEANNGPVPTAPSHDIYRAYPELVLLLRGEEYLRIKRLPNAAADATRFYHEHIQYLYRSGTTGSSFVDTGVLKDIQDWENGSRATPSGHQSEIHMQETRQAVNDYLKLYFPAYRPQILRVNVRSLSRAGELGEKIQNNCRCLACHKRFNSWSVSNLKNHIQGLRQEKDGKQCPAFNNYILDRLKELLALDNTAKKKPPKDQERARQPTHGRRDDGGGDGAAPAAAAGLSAAS</sequence>
<dbReference type="Gramene" id="BGIOSGA036382-TA">
    <property type="protein sequence ID" value="BGIOSGA036382-PA"/>
    <property type="gene ID" value="BGIOSGA036382"/>
</dbReference>
<feature type="compositionally biased region" description="Basic and acidic residues" evidence="2">
    <location>
        <begin position="666"/>
        <end position="683"/>
    </location>
</feature>
<dbReference type="Proteomes" id="UP000007015">
    <property type="component" value="Chromosome 12"/>
</dbReference>
<dbReference type="HOGENOM" id="CLU_394013_0_0_1"/>
<dbReference type="PANTHER" id="PTHR33499:SF11">
    <property type="entry name" value="NO APICAL MERISTEM-ASSOCIATED C-TERMINAL DOMAIN-CONTAINING PROTEIN"/>
    <property type="match status" value="1"/>
</dbReference>
<feature type="coiled-coil region" evidence="1">
    <location>
        <begin position="286"/>
        <end position="320"/>
    </location>
</feature>
<evidence type="ECO:0000313" key="3">
    <source>
        <dbReference type="EMBL" id="EEC69084.1"/>
    </source>
</evidence>
<keyword evidence="1" id="KW-0175">Coiled coil</keyword>
<feature type="region of interest" description="Disordered" evidence="2">
    <location>
        <begin position="658"/>
        <end position="700"/>
    </location>
</feature>
<feature type="region of interest" description="Disordered" evidence="2">
    <location>
        <begin position="266"/>
        <end position="285"/>
    </location>
</feature>
<evidence type="ECO:0000313" key="4">
    <source>
        <dbReference type="Proteomes" id="UP000007015"/>
    </source>
</evidence>
<feature type="compositionally biased region" description="Polar residues" evidence="2">
    <location>
        <begin position="11"/>
        <end position="29"/>
    </location>
</feature>
<feature type="compositionally biased region" description="Low complexity" evidence="2">
    <location>
        <begin position="688"/>
        <end position="700"/>
    </location>
</feature>
<protein>
    <submittedName>
        <fullName evidence="3">Uncharacterized protein</fullName>
    </submittedName>
</protein>
<feature type="region of interest" description="Disordered" evidence="2">
    <location>
        <begin position="1"/>
        <end position="36"/>
    </location>
</feature>
<accession>B8BP36</accession>
<dbReference type="EMBL" id="CM000137">
    <property type="protein sequence ID" value="EEC69084.1"/>
    <property type="molecule type" value="Genomic_DNA"/>
</dbReference>
<reference evidence="3 4" key="1">
    <citation type="journal article" date="2005" name="PLoS Biol.">
        <title>The genomes of Oryza sativa: a history of duplications.</title>
        <authorList>
            <person name="Yu J."/>
            <person name="Wang J."/>
            <person name="Lin W."/>
            <person name="Li S."/>
            <person name="Li H."/>
            <person name="Zhou J."/>
            <person name="Ni P."/>
            <person name="Dong W."/>
            <person name="Hu S."/>
            <person name="Zeng C."/>
            <person name="Zhang J."/>
            <person name="Zhang Y."/>
            <person name="Li R."/>
            <person name="Xu Z."/>
            <person name="Li S."/>
            <person name="Li X."/>
            <person name="Zheng H."/>
            <person name="Cong L."/>
            <person name="Lin L."/>
            <person name="Yin J."/>
            <person name="Geng J."/>
            <person name="Li G."/>
            <person name="Shi J."/>
            <person name="Liu J."/>
            <person name="Lv H."/>
            <person name="Li J."/>
            <person name="Wang J."/>
            <person name="Deng Y."/>
            <person name="Ran L."/>
            <person name="Shi X."/>
            <person name="Wang X."/>
            <person name="Wu Q."/>
            <person name="Li C."/>
            <person name="Ren X."/>
            <person name="Wang J."/>
            <person name="Wang X."/>
            <person name="Li D."/>
            <person name="Liu D."/>
            <person name="Zhang X."/>
            <person name="Ji Z."/>
            <person name="Zhao W."/>
            <person name="Sun Y."/>
            <person name="Zhang Z."/>
            <person name="Bao J."/>
            <person name="Han Y."/>
            <person name="Dong L."/>
            <person name="Ji J."/>
            <person name="Chen P."/>
            <person name="Wu S."/>
            <person name="Liu J."/>
            <person name="Xiao Y."/>
            <person name="Bu D."/>
            <person name="Tan J."/>
            <person name="Yang L."/>
            <person name="Ye C."/>
            <person name="Zhang J."/>
            <person name="Xu J."/>
            <person name="Zhou Y."/>
            <person name="Yu Y."/>
            <person name="Zhang B."/>
            <person name="Zhuang S."/>
            <person name="Wei H."/>
            <person name="Liu B."/>
            <person name="Lei M."/>
            <person name="Yu H."/>
            <person name="Li Y."/>
            <person name="Xu H."/>
            <person name="Wei S."/>
            <person name="He X."/>
            <person name="Fang L."/>
            <person name="Zhang Z."/>
            <person name="Zhang Y."/>
            <person name="Huang X."/>
            <person name="Su Z."/>
            <person name="Tong W."/>
            <person name="Li J."/>
            <person name="Tong Z."/>
            <person name="Li S."/>
            <person name="Ye J."/>
            <person name="Wang L."/>
            <person name="Fang L."/>
            <person name="Lei T."/>
            <person name="Chen C."/>
            <person name="Chen H."/>
            <person name="Xu Z."/>
            <person name="Li H."/>
            <person name="Huang H."/>
            <person name="Zhang F."/>
            <person name="Xu H."/>
            <person name="Li N."/>
            <person name="Zhao C."/>
            <person name="Li S."/>
            <person name="Dong L."/>
            <person name="Huang Y."/>
            <person name="Li L."/>
            <person name="Xi Y."/>
            <person name="Qi Q."/>
            <person name="Li W."/>
            <person name="Zhang B."/>
            <person name="Hu W."/>
            <person name="Zhang Y."/>
            <person name="Tian X."/>
            <person name="Jiao Y."/>
            <person name="Liang X."/>
            <person name="Jin J."/>
            <person name="Gao L."/>
            <person name="Zheng W."/>
            <person name="Hao B."/>
            <person name="Liu S."/>
            <person name="Wang W."/>
            <person name="Yuan L."/>
            <person name="Cao M."/>
            <person name="McDermott J."/>
            <person name="Samudrala R."/>
            <person name="Wang J."/>
            <person name="Wong G.K."/>
            <person name="Yang H."/>
        </authorList>
    </citation>
    <scope>NUCLEOTIDE SEQUENCE [LARGE SCALE GENOMIC DNA]</scope>
    <source>
        <strain evidence="4">cv. 93-11</strain>
    </source>
</reference>
<organism evidence="3 4">
    <name type="scientific">Oryza sativa subsp. indica</name>
    <name type="common">Rice</name>
    <dbReference type="NCBI Taxonomy" id="39946"/>
    <lineage>
        <taxon>Eukaryota</taxon>
        <taxon>Viridiplantae</taxon>
        <taxon>Streptophyta</taxon>
        <taxon>Embryophyta</taxon>
        <taxon>Tracheophyta</taxon>
        <taxon>Spermatophyta</taxon>
        <taxon>Magnoliopsida</taxon>
        <taxon>Liliopsida</taxon>
        <taxon>Poales</taxon>
        <taxon>Poaceae</taxon>
        <taxon>BOP clade</taxon>
        <taxon>Oryzoideae</taxon>
        <taxon>Oryzeae</taxon>
        <taxon>Oryzinae</taxon>
        <taxon>Oryza</taxon>
        <taxon>Oryza sativa</taxon>
    </lineage>
</organism>
<evidence type="ECO:0000256" key="2">
    <source>
        <dbReference type="SAM" id="MobiDB-lite"/>
    </source>
</evidence>
<proteinExistence type="predicted"/>
<feature type="compositionally biased region" description="Basic residues" evidence="2">
    <location>
        <begin position="267"/>
        <end position="276"/>
    </location>
</feature>
<dbReference type="AlphaFoldDB" id="B8BP36"/>
<name>B8BP36_ORYSI</name>
<gene>
    <name evidence="3" type="ORF">OsI_37972</name>
</gene>
<dbReference type="PANTHER" id="PTHR33499">
    <property type="entry name" value="OS12G0282400 PROTEIN-RELATED"/>
    <property type="match status" value="1"/>
</dbReference>